<keyword evidence="5" id="KW-0812">Transmembrane</keyword>
<evidence type="ECO:0000259" key="7">
    <source>
        <dbReference type="PROSITE" id="PS50885"/>
    </source>
</evidence>
<gene>
    <name evidence="8" type="ORF">CEW83_18030</name>
</gene>
<keyword evidence="9" id="KW-1185">Reference proteome</keyword>
<evidence type="ECO:0000256" key="5">
    <source>
        <dbReference type="SAM" id="Phobius"/>
    </source>
</evidence>
<dbReference type="InterPro" id="IPR024478">
    <property type="entry name" value="HlyB_4HB_MCP"/>
</dbReference>
<dbReference type="GO" id="GO:0007165">
    <property type="term" value="P:signal transduction"/>
    <property type="evidence" value="ECO:0007669"/>
    <property type="project" value="UniProtKB-KW"/>
</dbReference>
<sequence length="605" mass="64281">MLHPAPDLGLGVQAHAHTHADIIAQGGRNSEQGCNKSVTRVSSNATNVCNNSRLPCFLKMSIRRNLGLLLLIAVIALSGLGVVAFLQFERNAVSMRTLTDRAIPGFLAAGELKSALKTLQITVINLVHAPDDSLARQGADTLVAQKDALQEAVGEQTTMADGEVEQGLMRHVQDSLNAYLAALDDVSSLRLGGQQDIAEAVLSGSADPYLQELEQILETLLVEKRRTKDSLLSEIEAARQQSTLILAGALLGTFVVLGVLGSKLYRQISRPLAEMKRAMATVAADLDFTRRVPIVREDEIGQSIRAFNALIEAVHGSLAEMAQVIRKNEAASVDMHVSAADMTSIAENGNASAGDIQFAVREVQRQIERINDDTLHAGGLTEISGQQATANGELIREAAARIHELAVSVESASERVFALASAGGQIALQVKEIREIADQTNLLALNAAIEAARAGESGRGFAVVAGEVRKLAERVSSATLSIAEQVKGIDATSNASAELMRRVVAGIKHNIDLTASAGRAMTDIEGSAREVIGVVGQIGEQVAVGQASSRDIVDRVDTIEDLMRRASAAADQNRAAADTIREISDQMAGIVNRFRIGPVLHSQAR</sequence>
<keyword evidence="8" id="KW-0418">Kinase</keyword>
<organism evidence="8 9">
    <name type="scientific">Parazoarcus communis</name>
    <dbReference type="NCBI Taxonomy" id="41977"/>
    <lineage>
        <taxon>Bacteria</taxon>
        <taxon>Pseudomonadati</taxon>
        <taxon>Pseudomonadota</taxon>
        <taxon>Betaproteobacteria</taxon>
        <taxon>Rhodocyclales</taxon>
        <taxon>Zoogloeaceae</taxon>
        <taxon>Parazoarcus</taxon>
    </lineage>
</organism>
<keyword evidence="1 3" id="KW-0807">Transducer</keyword>
<evidence type="ECO:0000313" key="8">
    <source>
        <dbReference type="EMBL" id="AWI76890.1"/>
    </source>
</evidence>
<dbReference type="CDD" id="cd06225">
    <property type="entry name" value="HAMP"/>
    <property type="match status" value="1"/>
</dbReference>
<feature type="transmembrane region" description="Helical" evidence="5">
    <location>
        <begin position="68"/>
        <end position="88"/>
    </location>
</feature>
<keyword evidence="5" id="KW-1133">Transmembrane helix</keyword>
<evidence type="ECO:0000256" key="1">
    <source>
        <dbReference type="ARBA" id="ARBA00023224"/>
    </source>
</evidence>
<feature type="coiled-coil region" evidence="4">
    <location>
        <begin position="210"/>
        <end position="241"/>
    </location>
</feature>
<dbReference type="GO" id="GO:0016301">
    <property type="term" value="F:kinase activity"/>
    <property type="evidence" value="ECO:0007669"/>
    <property type="project" value="UniProtKB-KW"/>
</dbReference>
<dbReference type="InterPro" id="IPR004089">
    <property type="entry name" value="MCPsignal_dom"/>
</dbReference>
<keyword evidence="5" id="KW-0472">Membrane</keyword>
<keyword evidence="4" id="KW-0175">Coiled coil</keyword>
<evidence type="ECO:0000256" key="2">
    <source>
        <dbReference type="ARBA" id="ARBA00029447"/>
    </source>
</evidence>
<dbReference type="Pfam" id="PF00672">
    <property type="entry name" value="HAMP"/>
    <property type="match status" value="1"/>
</dbReference>
<dbReference type="PROSITE" id="PS50885">
    <property type="entry name" value="HAMP"/>
    <property type="match status" value="1"/>
</dbReference>
<dbReference type="InterPro" id="IPR003660">
    <property type="entry name" value="HAMP_dom"/>
</dbReference>
<comment type="similarity">
    <text evidence="2">Belongs to the methyl-accepting chemotaxis (MCP) protein family.</text>
</comment>
<feature type="transmembrane region" description="Helical" evidence="5">
    <location>
        <begin position="244"/>
        <end position="265"/>
    </location>
</feature>
<dbReference type="PROSITE" id="PS50111">
    <property type="entry name" value="CHEMOTAXIS_TRANSDUC_2"/>
    <property type="match status" value="1"/>
</dbReference>
<dbReference type="Gene3D" id="6.10.340.10">
    <property type="match status" value="1"/>
</dbReference>
<dbReference type="SMART" id="SM00304">
    <property type="entry name" value="HAMP"/>
    <property type="match status" value="1"/>
</dbReference>
<feature type="domain" description="Methyl-accepting transducer" evidence="6">
    <location>
        <begin position="324"/>
        <end position="560"/>
    </location>
</feature>
<evidence type="ECO:0000313" key="9">
    <source>
        <dbReference type="Proteomes" id="UP000244930"/>
    </source>
</evidence>
<name>A0A2U8GU10_9RHOO</name>
<keyword evidence="8" id="KW-0808">Transferase</keyword>
<dbReference type="EMBL" id="CP022187">
    <property type="protein sequence ID" value="AWI76890.1"/>
    <property type="molecule type" value="Genomic_DNA"/>
</dbReference>
<protein>
    <submittedName>
        <fullName evidence="8">Histidine kinase</fullName>
    </submittedName>
</protein>
<evidence type="ECO:0000256" key="3">
    <source>
        <dbReference type="PROSITE-ProRule" id="PRU00284"/>
    </source>
</evidence>
<feature type="domain" description="HAMP" evidence="7">
    <location>
        <begin position="266"/>
        <end position="319"/>
    </location>
</feature>
<dbReference type="Pfam" id="PF00015">
    <property type="entry name" value="MCPsignal"/>
    <property type="match status" value="1"/>
</dbReference>
<dbReference type="SUPFAM" id="SSF58104">
    <property type="entry name" value="Methyl-accepting chemotaxis protein (MCP) signaling domain"/>
    <property type="match status" value="1"/>
</dbReference>
<evidence type="ECO:0000259" key="6">
    <source>
        <dbReference type="PROSITE" id="PS50111"/>
    </source>
</evidence>
<dbReference type="KEGG" id="acom:CEW83_18030"/>
<dbReference type="SMART" id="SM00283">
    <property type="entry name" value="MA"/>
    <property type="match status" value="1"/>
</dbReference>
<accession>A0A2U8GU10</accession>
<dbReference type="Gene3D" id="1.10.287.950">
    <property type="entry name" value="Methyl-accepting chemotaxis protein"/>
    <property type="match status" value="1"/>
</dbReference>
<evidence type="ECO:0000256" key="4">
    <source>
        <dbReference type="SAM" id="Coils"/>
    </source>
</evidence>
<dbReference type="Pfam" id="PF12729">
    <property type="entry name" value="4HB_MCP_1"/>
    <property type="match status" value="1"/>
</dbReference>
<dbReference type="PANTHER" id="PTHR32089:SF112">
    <property type="entry name" value="LYSOZYME-LIKE PROTEIN-RELATED"/>
    <property type="match status" value="1"/>
</dbReference>
<dbReference type="PANTHER" id="PTHR32089">
    <property type="entry name" value="METHYL-ACCEPTING CHEMOTAXIS PROTEIN MCPB"/>
    <property type="match status" value="1"/>
</dbReference>
<reference evidence="8 9" key="1">
    <citation type="submission" date="2017-06" db="EMBL/GenBank/DDBJ databases">
        <title>Azoarcus.</title>
        <authorList>
            <person name="Woo J.-H."/>
            <person name="Kim H.-S."/>
        </authorList>
    </citation>
    <scope>NUCLEOTIDE SEQUENCE [LARGE SCALE GENOMIC DNA]</scope>
    <source>
        <strain evidence="8 9">TSPY31</strain>
    </source>
</reference>
<dbReference type="Proteomes" id="UP000244930">
    <property type="component" value="Chromosome"/>
</dbReference>
<dbReference type="GO" id="GO:0016020">
    <property type="term" value="C:membrane"/>
    <property type="evidence" value="ECO:0007669"/>
    <property type="project" value="InterPro"/>
</dbReference>
<proteinExistence type="inferred from homology"/>
<dbReference type="AlphaFoldDB" id="A0A2U8GU10"/>